<evidence type="ECO:0000256" key="1">
    <source>
        <dbReference type="ARBA" id="ARBA00001947"/>
    </source>
</evidence>
<dbReference type="PANTHER" id="PTHR11733:SF240">
    <property type="entry name" value="GH14155P-RELATED"/>
    <property type="match status" value="1"/>
</dbReference>
<dbReference type="PANTHER" id="PTHR11733">
    <property type="entry name" value="ZINC METALLOPROTEASE FAMILY M13 NEPRILYSIN-RELATED"/>
    <property type="match status" value="1"/>
</dbReference>
<keyword evidence="3" id="KW-0479">Metal-binding</keyword>
<evidence type="ECO:0000313" key="11">
    <source>
        <dbReference type="EMBL" id="OBZ86223.1"/>
    </source>
</evidence>
<evidence type="ECO:0000259" key="10">
    <source>
        <dbReference type="Pfam" id="PF05649"/>
    </source>
</evidence>
<dbReference type="InParanoid" id="A0A1C7NAW9"/>
<dbReference type="STRING" id="101091.A0A1C7NAW9"/>
<feature type="transmembrane region" description="Helical" evidence="8">
    <location>
        <begin position="62"/>
        <end position="82"/>
    </location>
</feature>
<gene>
    <name evidence="11" type="primary">Mmel1_0</name>
    <name evidence="11" type="ORF">A0J61_05727</name>
</gene>
<name>A0A1C7NAW9_9FUNG</name>
<protein>
    <submittedName>
        <fullName evidence="11">Membrane metallo-endopeptidase-like 1</fullName>
    </submittedName>
</protein>
<keyword evidence="2" id="KW-0645">Protease</keyword>
<proteinExistence type="predicted"/>
<dbReference type="CDD" id="cd08662">
    <property type="entry name" value="M13"/>
    <property type="match status" value="1"/>
</dbReference>
<evidence type="ECO:0000256" key="4">
    <source>
        <dbReference type="ARBA" id="ARBA00022801"/>
    </source>
</evidence>
<feature type="domain" description="Peptidase M13 N-terminal" evidence="10">
    <location>
        <begin position="131"/>
        <end position="540"/>
    </location>
</feature>
<keyword evidence="8" id="KW-0812">Transmembrane</keyword>
<evidence type="ECO:0000256" key="8">
    <source>
        <dbReference type="SAM" id="Phobius"/>
    </source>
</evidence>
<dbReference type="AlphaFoldDB" id="A0A1C7NAW9"/>
<dbReference type="PROSITE" id="PS51885">
    <property type="entry name" value="NEPRILYSIN"/>
    <property type="match status" value="1"/>
</dbReference>
<dbReference type="InterPro" id="IPR000718">
    <property type="entry name" value="Peptidase_M13"/>
</dbReference>
<dbReference type="InterPro" id="IPR008753">
    <property type="entry name" value="Peptidase_M13_N"/>
</dbReference>
<dbReference type="SUPFAM" id="SSF55486">
    <property type="entry name" value="Metalloproteases ('zincins'), catalytic domain"/>
    <property type="match status" value="1"/>
</dbReference>
<dbReference type="OrthoDB" id="6475849at2759"/>
<evidence type="ECO:0000259" key="9">
    <source>
        <dbReference type="Pfam" id="PF01431"/>
    </source>
</evidence>
<evidence type="ECO:0000256" key="2">
    <source>
        <dbReference type="ARBA" id="ARBA00022670"/>
    </source>
</evidence>
<comment type="cofactor">
    <cofactor evidence="1">
        <name>Zn(2+)</name>
        <dbReference type="ChEBI" id="CHEBI:29105"/>
    </cofactor>
</comment>
<dbReference type="GO" id="GO:0005886">
    <property type="term" value="C:plasma membrane"/>
    <property type="evidence" value="ECO:0007669"/>
    <property type="project" value="TreeGrafter"/>
</dbReference>
<sequence>MTDANEPLLTRKRKVDDDQHSFGRFREQEDEDEQGLRTDYGSGVYRYPAYLQPGHFTSLEKFLFFSSSILLILLFVFVGLYARSSQVDDAPLVPVPKQPENNTKTPSYCLDPNCIVTAASILENVDQELDPCDDFYGYVCSKWQEEHVIPGVRSRIDMQSITNDAIRHRLDHILNRDFDNLYKQQKSLIPSPDQILDRQLFTKLSDFYQSCMNQDLIEQANIKPLYPLFRVIREHISLRQDQVSPEGLNRALSFLSDRNIWALFEMKIEPDMIYNANKPSLSLWQGQVGLPRPELYDDPDTLSVYMQVVTSILDLVFKQDVSNEFGWKSWSAVATARRIVDFEKKLAQATLITDHLQPEQWSMERLEQEAPPIQWARFVQQHLPNAAKSPDYVLIPTPEFIKHLSKDVLSTTNTRTLQTYFIWRTIWKYLDMLGEQYVAPKRRLDAKLSGVVPRALPERRDICIDTIDKSALGLLMGRYYVLDHQERISKSKDKVKMIVQNTTQVLIDRVAHLDWIAKEDNQTKASIIKKLQAMDIQVGFSTSAPDLTSVISLSEYFGDISINRTDFFANMIKANQHQVRQTWQLLEKPIDKNAWKTNAHSVNIKYERKQNKLIIPAGLLQLPYFDPDSPSYLYVGTLGWMIGHEIMHAFDTQGRKYNDKGIYGDWWSSQTVHALDKQNQCLVDQYDSFGLNGKETLDSNYADYGGLILLESKIHQFENISIPGLDRHWTQDQLGYIQFARLKCSKSTKEYESLVRQSAPDRYRVNGPLMSSANFATTFGCKAGSFMNPTDKIKKCQVW</sequence>
<dbReference type="Gene3D" id="1.10.1380.10">
    <property type="entry name" value="Neutral endopeptidase , domain2"/>
    <property type="match status" value="1"/>
</dbReference>
<keyword evidence="12" id="KW-1185">Reference proteome</keyword>
<dbReference type="GO" id="GO:0004222">
    <property type="term" value="F:metalloendopeptidase activity"/>
    <property type="evidence" value="ECO:0007669"/>
    <property type="project" value="InterPro"/>
</dbReference>
<dbReference type="Gene3D" id="3.40.390.10">
    <property type="entry name" value="Collagenase (Catalytic Domain)"/>
    <property type="match status" value="1"/>
</dbReference>
<keyword evidence="8" id="KW-0472">Membrane</keyword>
<evidence type="ECO:0000256" key="5">
    <source>
        <dbReference type="ARBA" id="ARBA00022833"/>
    </source>
</evidence>
<dbReference type="Pfam" id="PF05649">
    <property type="entry name" value="Peptidase_M13_N"/>
    <property type="match status" value="1"/>
</dbReference>
<keyword evidence="5" id="KW-0862">Zinc</keyword>
<comment type="caution">
    <text evidence="11">The sequence shown here is derived from an EMBL/GenBank/DDBJ whole genome shotgun (WGS) entry which is preliminary data.</text>
</comment>
<evidence type="ECO:0000256" key="7">
    <source>
        <dbReference type="SAM" id="MobiDB-lite"/>
    </source>
</evidence>
<organism evidence="11 12">
    <name type="scientific">Choanephora cucurbitarum</name>
    <dbReference type="NCBI Taxonomy" id="101091"/>
    <lineage>
        <taxon>Eukaryota</taxon>
        <taxon>Fungi</taxon>
        <taxon>Fungi incertae sedis</taxon>
        <taxon>Mucoromycota</taxon>
        <taxon>Mucoromycotina</taxon>
        <taxon>Mucoromycetes</taxon>
        <taxon>Mucorales</taxon>
        <taxon>Mucorineae</taxon>
        <taxon>Choanephoraceae</taxon>
        <taxon>Choanephoroideae</taxon>
        <taxon>Choanephora</taxon>
    </lineage>
</organism>
<dbReference type="InterPro" id="IPR042089">
    <property type="entry name" value="Peptidase_M13_dom_2"/>
</dbReference>
<keyword evidence="8" id="KW-1133">Transmembrane helix</keyword>
<dbReference type="InterPro" id="IPR018497">
    <property type="entry name" value="Peptidase_M13_C"/>
</dbReference>
<keyword evidence="6" id="KW-0482">Metalloprotease</keyword>
<dbReference type="GO" id="GO:0046872">
    <property type="term" value="F:metal ion binding"/>
    <property type="evidence" value="ECO:0007669"/>
    <property type="project" value="UniProtKB-KW"/>
</dbReference>
<accession>A0A1C7NAW9</accession>
<dbReference type="EMBL" id="LUGH01000318">
    <property type="protein sequence ID" value="OBZ86223.1"/>
    <property type="molecule type" value="Genomic_DNA"/>
</dbReference>
<feature type="compositionally biased region" description="Basic and acidic residues" evidence="7">
    <location>
        <begin position="14"/>
        <end position="27"/>
    </location>
</feature>
<evidence type="ECO:0000256" key="3">
    <source>
        <dbReference type="ARBA" id="ARBA00022723"/>
    </source>
</evidence>
<dbReference type="Pfam" id="PF01431">
    <property type="entry name" value="Peptidase_M13"/>
    <property type="match status" value="1"/>
</dbReference>
<feature type="domain" description="Peptidase M13 C-terminal" evidence="9">
    <location>
        <begin position="606"/>
        <end position="792"/>
    </location>
</feature>
<evidence type="ECO:0000313" key="12">
    <source>
        <dbReference type="Proteomes" id="UP000093000"/>
    </source>
</evidence>
<dbReference type="Proteomes" id="UP000093000">
    <property type="component" value="Unassembled WGS sequence"/>
</dbReference>
<dbReference type="PRINTS" id="PR00786">
    <property type="entry name" value="NEPRILYSIN"/>
</dbReference>
<keyword evidence="4" id="KW-0378">Hydrolase</keyword>
<dbReference type="GO" id="GO:0016485">
    <property type="term" value="P:protein processing"/>
    <property type="evidence" value="ECO:0007669"/>
    <property type="project" value="TreeGrafter"/>
</dbReference>
<feature type="region of interest" description="Disordered" evidence="7">
    <location>
        <begin position="1"/>
        <end position="37"/>
    </location>
</feature>
<dbReference type="InterPro" id="IPR024079">
    <property type="entry name" value="MetalloPept_cat_dom_sf"/>
</dbReference>
<reference evidence="11 12" key="1">
    <citation type="submission" date="2016-03" db="EMBL/GenBank/DDBJ databases">
        <title>Choanephora cucurbitarum.</title>
        <authorList>
            <person name="Min B."/>
            <person name="Park H."/>
            <person name="Park J.-H."/>
            <person name="Shin H.-D."/>
            <person name="Choi I.-G."/>
        </authorList>
    </citation>
    <scope>NUCLEOTIDE SEQUENCE [LARGE SCALE GENOMIC DNA]</scope>
    <source>
        <strain evidence="11 12">KUS-F28377</strain>
    </source>
</reference>
<evidence type="ECO:0000256" key="6">
    <source>
        <dbReference type="ARBA" id="ARBA00023049"/>
    </source>
</evidence>